<dbReference type="AlphaFoldDB" id="A0A1G1V7I5"/>
<protein>
    <submittedName>
        <fullName evidence="1">Uncharacterized protein</fullName>
    </submittedName>
</protein>
<comment type="caution">
    <text evidence="1">The sequence shown here is derived from an EMBL/GenBank/DDBJ whole genome shotgun (WGS) entry which is preliminary data.</text>
</comment>
<dbReference type="EMBL" id="MHBZ01000019">
    <property type="protein sequence ID" value="OGY11380.1"/>
    <property type="molecule type" value="Genomic_DNA"/>
</dbReference>
<name>A0A1G1V7I5_9BACT</name>
<gene>
    <name evidence="1" type="ORF">A3D26_02660</name>
</gene>
<proteinExistence type="predicted"/>
<organism evidence="1 2">
    <name type="scientific">Candidatus Blackburnbacteria bacterium RIFCSPHIGHO2_02_FULL_44_20</name>
    <dbReference type="NCBI Taxonomy" id="1797516"/>
    <lineage>
        <taxon>Bacteria</taxon>
        <taxon>Candidatus Blackburniibacteriota</taxon>
    </lineage>
</organism>
<evidence type="ECO:0000313" key="2">
    <source>
        <dbReference type="Proteomes" id="UP000178319"/>
    </source>
</evidence>
<dbReference type="Proteomes" id="UP000178319">
    <property type="component" value="Unassembled WGS sequence"/>
</dbReference>
<sequence length="161" mass="17233">MQLVAANSKDAGPLRTFFPSTPVIWAGAKAPTASEDAVLSKVLGDEDHLAIHTPVQLRDLYDLARFCHQHNGGTNDGLVVLPESEIPLKCGLGAMKTSFWFTVNHTTARPDGSFGVAAIYSVEGGDIARIFEASDPMSDEGKLINSSDHWNINGPFGPSQI</sequence>
<accession>A0A1G1V7I5</accession>
<evidence type="ECO:0000313" key="1">
    <source>
        <dbReference type="EMBL" id="OGY11380.1"/>
    </source>
</evidence>
<reference evidence="1 2" key="1">
    <citation type="journal article" date="2016" name="Nat. Commun.">
        <title>Thousands of microbial genomes shed light on interconnected biogeochemical processes in an aquifer system.</title>
        <authorList>
            <person name="Anantharaman K."/>
            <person name="Brown C.T."/>
            <person name="Hug L.A."/>
            <person name="Sharon I."/>
            <person name="Castelle C.J."/>
            <person name="Probst A.J."/>
            <person name="Thomas B.C."/>
            <person name="Singh A."/>
            <person name="Wilkins M.J."/>
            <person name="Karaoz U."/>
            <person name="Brodie E.L."/>
            <person name="Williams K.H."/>
            <person name="Hubbard S.S."/>
            <person name="Banfield J.F."/>
        </authorList>
    </citation>
    <scope>NUCLEOTIDE SEQUENCE [LARGE SCALE GENOMIC DNA]</scope>
</reference>